<evidence type="ECO:0000313" key="1">
    <source>
        <dbReference type="EMBL" id="RZC45192.1"/>
    </source>
</evidence>
<protein>
    <submittedName>
        <fullName evidence="1">Uncharacterized protein</fullName>
    </submittedName>
</protein>
<dbReference type="Proteomes" id="UP000316621">
    <property type="component" value="Chromosome 1"/>
</dbReference>
<sequence length="122" mass="13911">MFVKQDEQPKCAFTPPASSKCYVLCTTPYDQCLMTSLFSGLGDDCSSNYCCLYQIVLNTINPLKYLHNNNKIVEYKAEAINRRRFDEKTAVDKLAAVAILQEYLDFMNRSSQLHNPSSTHDI</sequence>
<dbReference type="AlphaFoldDB" id="A0A4Y7IBT0"/>
<dbReference type="EMBL" id="CM010715">
    <property type="protein sequence ID" value="RZC45192.1"/>
    <property type="molecule type" value="Genomic_DNA"/>
</dbReference>
<name>A0A4Y7IBT0_PAPSO</name>
<accession>A0A4Y7IBT0</accession>
<dbReference type="Gramene" id="RZC45192">
    <property type="protein sequence ID" value="RZC45192"/>
    <property type="gene ID" value="C5167_038145"/>
</dbReference>
<evidence type="ECO:0000313" key="2">
    <source>
        <dbReference type="Proteomes" id="UP000316621"/>
    </source>
</evidence>
<proteinExistence type="predicted"/>
<gene>
    <name evidence="1" type="ORF">C5167_038145</name>
</gene>
<reference evidence="1 2" key="1">
    <citation type="journal article" date="2018" name="Science">
        <title>The opium poppy genome and morphinan production.</title>
        <authorList>
            <person name="Guo L."/>
            <person name="Winzer T."/>
            <person name="Yang X."/>
            <person name="Li Y."/>
            <person name="Ning Z."/>
            <person name="He Z."/>
            <person name="Teodor R."/>
            <person name="Lu Y."/>
            <person name="Bowser T.A."/>
            <person name="Graham I.A."/>
            <person name="Ye K."/>
        </authorList>
    </citation>
    <scope>NUCLEOTIDE SEQUENCE [LARGE SCALE GENOMIC DNA]</scope>
    <source>
        <strain evidence="2">cv. HN1</strain>
        <tissue evidence="1">Leaves</tissue>
    </source>
</reference>
<organism evidence="1 2">
    <name type="scientific">Papaver somniferum</name>
    <name type="common">Opium poppy</name>
    <dbReference type="NCBI Taxonomy" id="3469"/>
    <lineage>
        <taxon>Eukaryota</taxon>
        <taxon>Viridiplantae</taxon>
        <taxon>Streptophyta</taxon>
        <taxon>Embryophyta</taxon>
        <taxon>Tracheophyta</taxon>
        <taxon>Spermatophyta</taxon>
        <taxon>Magnoliopsida</taxon>
        <taxon>Ranunculales</taxon>
        <taxon>Papaveraceae</taxon>
        <taxon>Papaveroideae</taxon>
        <taxon>Papaver</taxon>
    </lineage>
</organism>
<keyword evidence="2" id="KW-1185">Reference proteome</keyword>